<dbReference type="GeneID" id="45617908"/>
<name>A0A0S6U7D4_NEOTH</name>
<dbReference type="RefSeq" id="WP_011393366.1">
    <property type="nucleotide sequence ID" value="NZ_DF238840.1"/>
</dbReference>
<dbReference type="PANTHER" id="PTHR37954">
    <property type="entry name" value="BLL4979 PROTEIN"/>
    <property type="match status" value="1"/>
</dbReference>
<proteinExistence type="predicted"/>
<reference evidence="1" key="1">
    <citation type="journal article" date="2014" name="Gene">
        <title>Genome-guided analysis of transformation efficiency and carbon dioxide assimilation by Moorella thermoacetica Y72.</title>
        <authorList>
            <person name="Tsukahara K."/>
            <person name="Kita A."/>
            <person name="Nakashimada Y."/>
            <person name="Hoshino T."/>
            <person name="Murakami K."/>
        </authorList>
    </citation>
    <scope>NUCLEOTIDE SEQUENCE [LARGE SCALE GENOMIC DNA]</scope>
    <source>
        <strain evidence="1">Y72</strain>
    </source>
</reference>
<dbReference type="PANTHER" id="PTHR37954:SF3">
    <property type="entry name" value="DUF169 DOMAIN-CONTAINING PROTEIN"/>
    <property type="match status" value="1"/>
</dbReference>
<sequence>MADLDKSLMVKRLTEVLHLDTGIVGIKLYRDRKDLPRRPYNWKVNICQLVSAARYQGKASSGTPDLMVCAIGAACTGLIKTPERFTSGKAALGRYVADVEAGRRFMANTYKLGDNGKVYDAIYIAPLESYKTEDPDAVVIYANPAQMMRLIHCCLHETGEPVKADTVAEAALCSSIGFAVKEQKPIIGFPCGGDRTFGGTQKDELVFVTPYNMLGTLVENMESLLMSTGQLYPVAPFNNFTPVMVQSYTMQPEDLEEK</sequence>
<gene>
    <name evidence="1" type="ORF">MTY_0360</name>
</gene>
<protein>
    <submittedName>
        <fullName evidence="1">Uncharacterized protein conserved in archaea</fullName>
    </submittedName>
</protein>
<dbReference type="EMBL" id="DF238840">
    <property type="protein sequence ID" value="GAF25031.1"/>
    <property type="molecule type" value="Genomic_DNA"/>
</dbReference>
<organism evidence="1">
    <name type="scientific">Moorella thermoacetica Y72</name>
    <dbReference type="NCBI Taxonomy" id="1325331"/>
    <lineage>
        <taxon>Bacteria</taxon>
        <taxon>Bacillati</taxon>
        <taxon>Bacillota</taxon>
        <taxon>Clostridia</taxon>
        <taxon>Neomoorellales</taxon>
        <taxon>Neomoorellaceae</taxon>
        <taxon>Neomoorella</taxon>
    </lineage>
</organism>
<dbReference type="Proteomes" id="UP000063718">
    <property type="component" value="Unassembled WGS sequence"/>
</dbReference>
<evidence type="ECO:0000313" key="1">
    <source>
        <dbReference type="EMBL" id="GAF25031.1"/>
    </source>
</evidence>
<dbReference type="AlphaFoldDB" id="A0A0S6U7D4"/>
<accession>A0A0S6U7D4</accession>
<dbReference type="Pfam" id="PF02596">
    <property type="entry name" value="DUF169"/>
    <property type="match status" value="1"/>
</dbReference>
<dbReference type="InterPro" id="IPR003748">
    <property type="entry name" value="DUF169"/>
</dbReference>